<reference evidence="3" key="1">
    <citation type="submission" date="2016-10" db="EMBL/GenBank/DDBJ databases">
        <authorList>
            <person name="Varghese N."/>
            <person name="Submissions S."/>
        </authorList>
    </citation>
    <scope>NUCLEOTIDE SEQUENCE [LARGE SCALE GENOMIC DNA]</scope>
    <source>
        <strain evidence="3">DSM 13078</strain>
    </source>
</reference>
<evidence type="ECO:0000313" key="2">
    <source>
        <dbReference type="EMBL" id="SFC72296.1"/>
    </source>
</evidence>
<dbReference type="Proteomes" id="UP000199161">
    <property type="component" value="Unassembled WGS sequence"/>
</dbReference>
<feature type="transmembrane region" description="Helical" evidence="1">
    <location>
        <begin position="65"/>
        <end position="87"/>
    </location>
</feature>
<evidence type="ECO:0000313" key="3">
    <source>
        <dbReference type="Proteomes" id="UP000199161"/>
    </source>
</evidence>
<sequence length="90" mass="9975">MGQLPWIAMSDTQDLKSTLREYNEDGQLYLVGGVISAIISWVLIPLFGLLAVFCGYKLYDEEEKVVSSSLMATMGGIGFLMWLAYLATMV</sequence>
<accession>A0A1I1LH65</accession>
<protein>
    <submittedName>
        <fullName evidence="2">Uncharacterized protein</fullName>
    </submittedName>
</protein>
<keyword evidence="1" id="KW-1133">Transmembrane helix</keyword>
<keyword evidence="3" id="KW-1185">Reference proteome</keyword>
<keyword evidence="1" id="KW-0812">Transmembrane</keyword>
<evidence type="ECO:0000256" key="1">
    <source>
        <dbReference type="SAM" id="Phobius"/>
    </source>
</evidence>
<dbReference type="AlphaFoldDB" id="A0A1I1LH65"/>
<name>A0A1I1LH65_NATHA</name>
<gene>
    <name evidence="2" type="ORF">SAMN05444422_1174</name>
</gene>
<feature type="transmembrane region" description="Helical" evidence="1">
    <location>
        <begin position="28"/>
        <end position="53"/>
    </location>
</feature>
<keyword evidence="1" id="KW-0472">Membrane</keyword>
<organism evidence="2 3">
    <name type="scientific">Natronobacterium haloterrestre</name>
    <name type="common">Halobiforma haloterrestris</name>
    <dbReference type="NCBI Taxonomy" id="148448"/>
    <lineage>
        <taxon>Archaea</taxon>
        <taxon>Methanobacteriati</taxon>
        <taxon>Methanobacteriota</taxon>
        <taxon>Stenosarchaea group</taxon>
        <taxon>Halobacteria</taxon>
        <taxon>Halobacteriales</taxon>
        <taxon>Natrialbaceae</taxon>
        <taxon>Natronobacterium</taxon>
    </lineage>
</organism>
<proteinExistence type="predicted"/>
<dbReference type="EMBL" id="FOKW01000017">
    <property type="protein sequence ID" value="SFC72296.1"/>
    <property type="molecule type" value="Genomic_DNA"/>
</dbReference>